<dbReference type="GO" id="GO:0003964">
    <property type="term" value="F:RNA-directed DNA polymerase activity"/>
    <property type="evidence" value="ECO:0007669"/>
    <property type="project" value="UniProtKB-KW"/>
</dbReference>
<dbReference type="InterPro" id="IPR041588">
    <property type="entry name" value="Integrase_H2C2"/>
</dbReference>
<evidence type="ECO:0000313" key="15">
    <source>
        <dbReference type="EMBL" id="VFU00255.1"/>
    </source>
</evidence>
<evidence type="ECO:0000256" key="2">
    <source>
        <dbReference type="ARBA" id="ARBA00022723"/>
    </source>
</evidence>
<keyword evidence="11" id="KW-0175">Coiled coil</keyword>
<keyword evidence="3" id="KW-0064">Aspartyl protease</keyword>
<protein>
    <submittedName>
        <fullName evidence="15">Aste57867_23610 protein</fullName>
    </submittedName>
</protein>
<evidence type="ECO:0000256" key="11">
    <source>
        <dbReference type="SAM" id="Coils"/>
    </source>
</evidence>
<evidence type="ECO:0000259" key="13">
    <source>
        <dbReference type="PROSITE" id="PS50994"/>
    </source>
</evidence>
<dbReference type="EMBL" id="CAADRA010007316">
    <property type="protein sequence ID" value="VFU00255.1"/>
    <property type="molecule type" value="Genomic_DNA"/>
</dbReference>
<keyword evidence="8" id="KW-0808">Transferase</keyword>
<dbReference type="SUPFAM" id="SSF53098">
    <property type="entry name" value="Ribonuclease H-like"/>
    <property type="match status" value="1"/>
</dbReference>
<keyword evidence="8" id="KW-0548">Nucleotidyltransferase</keyword>
<dbReference type="InterPro" id="IPR016197">
    <property type="entry name" value="Chromo-like_dom_sf"/>
</dbReference>
<keyword evidence="2" id="KW-0479">Metal-binding</keyword>
<name>A0A485LSP1_9STRA</name>
<evidence type="ECO:0000256" key="8">
    <source>
        <dbReference type="ARBA" id="ARBA00022932"/>
    </source>
</evidence>
<keyword evidence="5" id="KW-0460">Magnesium</keyword>
<dbReference type="InterPro" id="IPR001584">
    <property type="entry name" value="Integrase_cat-core"/>
</dbReference>
<evidence type="ECO:0000256" key="7">
    <source>
        <dbReference type="ARBA" id="ARBA00022918"/>
    </source>
</evidence>
<dbReference type="PROSITE" id="PS50994">
    <property type="entry name" value="INTEGRASE"/>
    <property type="match status" value="1"/>
</dbReference>
<evidence type="ECO:0000313" key="16">
    <source>
        <dbReference type="Proteomes" id="UP000332933"/>
    </source>
</evidence>
<proteinExistence type="predicted"/>
<dbReference type="Gene3D" id="3.30.420.10">
    <property type="entry name" value="Ribonuclease H-like superfamily/Ribonuclease H"/>
    <property type="match status" value="1"/>
</dbReference>
<organism evidence="15 16">
    <name type="scientific">Aphanomyces stellatus</name>
    <dbReference type="NCBI Taxonomy" id="120398"/>
    <lineage>
        <taxon>Eukaryota</taxon>
        <taxon>Sar</taxon>
        <taxon>Stramenopiles</taxon>
        <taxon>Oomycota</taxon>
        <taxon>Saprolegniomycetes</taxon>
        <taxon>Saprolegniales</taxon>
        <taxon>Verrucalvaceae</taxon>
        <taxon>Aphanomyces</taxon>
    </lineage>
</organism>
<evidence type="ECO:0000256" key="1">
    <source>
        <dbReference type="ARBA" id="ARBA00022670"/>
    </source>
</evidence>
<keyword evidence="6" id="KW-0229">DNA integration</keyword>
<dbReference type="EMBL" id="VJMH01007290">
    <property type="protein sequence ID" value="KAF0684375.1"/>
    <property type="molecule type" value="Genomic_DNA"/>
</dbReference>
<gene>
    <name evidence="15" type="primary">Aste57867_23610</name>
    <name evidence="14" type="ORF">As57867_023538</name>
    <name evidence="15" type="ORF">ASTE57867_23610</name>
</gene>
<dbReference type="Pfam" id="PF17921">
    <property type="entry name" value="Integrase_H2C2"/>
    <property type="match status" value="1"/>
</dbReference>
<dbReference type="PANTHER" id="PTHR37984">
    <property type="entry name" value="PROTEIN CBG26694"/>
    <property type="match status" value="1"/>
</dbReference>
<dbReference type="SUPFAM" id="SSF54160">
    <property type="entry name" value="Chromo domain-like"/>
    <property type="match status" value="1"/>
</dbReference>
<dbReference type="GO" id="GO:0046872">
    <property type="term" value="F:metal ion binding"/>
    <property type="evidence" value="ECO:0007669"/>
    <property type="project" value="UniProtKB-KW"/>
</dbReference>
<dbReference type="InterPro" id="IPR000953">
    <property type="entry name" value="Chromo/chromo_shadow_dom"/>
</dbReference>
<reference evidence="15 16" key="1">
    <citation type="submission" date="2019-03" db="EMBL/GenBank/DDBJ databases">
        <authorList>
            <person name="Gaulin E."/>
            <person name="Dumas B."/>
        </authorList>
    </citation>
    <scope>NUCLEOTIDE SEQUENCE [LARGE SCALE GENOMIC DNA]</scope>
    <source>
        <strain evidence="15">CBS 568.67</strain>
    </source>
</reference>
<dbReference type="Proteomes" id="UP000332933">
    <property type="component" value="Unassembled WGS sequence"/>
</dbReference>
<dbReference type="GO" id="GO:0004190">
    <property type="term" value="F:aspartic-type endopeptidase activity"/>
    <property type="evidence" value="ECO:0007669"/>
    <property type="project" value="UniProtKB-KW"/>
</dbReference>
<keyword evidence="9" id="KW-0238">DNA-binding</keyword>
<dbReference type="GO" id="GO:0015074">
    <property type="term" value="P:DNA integration"/>
    <property type="evidence" value="ECO:0007669"/>
    <property type="project" value="UniProtKB-KW"/>
</dbReference>
<keyword evidence="4" id="KW-0378">Hydrolase</keyword>
<feature type="coiled-coil region" evidence="11">
    <location>
        <begin position="302"/>
        <end position="329"/>
    </location>
</feature>
<dbReference type="OrthoDB" id="163970at2759"/>
<sequence>MACTFSSPSIECGDYKFQQTTEIISMFHDSPSAAHPGVRRTQLAVAQWYVWPSMNEDIHLYVVTCETCQRYKSSSRKSNGLLMPLPISPSCWHTVTMDFITGLPVSDGYDSILVVVCKLSKRPKYIPTHTTVTAEGAATIFFDRVVAVHGPPLVVISDRDPKFMSIFWQPLMARMGVKHSKSTAYRAQTDGQTERQNRTLEDSLRCMCSYHGDNWARLLPMMELAHMGLVQSSHGLTPFEVDTGRKLPNLLFDSISESLGKRKPTEVPVQAPTTRKTHGATHIRLAALDLKNGFENVELKFCRERQETIDLARENLLQAQRRQKEYYDKKRVHVKFKVGDFLRLATRDLPLHHAQLDGSERPKLVPRFIGPFQVIKVVNDNAMELKLPSSMARIHPVFYVDRLELIKPLPSQFKSRPIPKAAPIILDEATGEQLHIIEAFLDTRTFNRKKEYLVKWHGLDEPTWELENNVKRVSHFDRLLKTLRHKVAERRAAARGRM</sequence>
<dbReference type="Gene3D" id="1.10.340.70">
    <property type="match status" value="1"/>
</dbReference>
<dbReference type="PROSITE" id="PS50013">
    <property type="entry name" value="CHROMO_2"/>
    <property type="match status" value="1"/>
</dbReference>
<feature type="domain" description="Chromo" evidence="12">
    <location>
        <begin position="435"/>
        <end position="495"/>
    </location>
</feature>
<evidence type="ECO:0000256" key="4">
    <source>
        <dbReference type="ARBA" id="ARBA00022801"/>
    </source>
</evidence>
<dbReference type="GO" id="GO:0006310">
    <property type="term" value="P:DNA recombination"/>
    <property type="evidence" value="ECO:0007669"/>
    <property type="project" value="UniProtKB-KW"/>
</dbReference>
<dbReference type="InterPro" id="IPR056924">
    <property type="entry name" value="SH3_Tf2-1"/>
</dbReference>
<evidence type="ECO:0000256" key="5">
    <source>
        <dbReference type="ARBA" id="ARBA00022842"/>
    </source>
</evidence>
<dbReference type="GO" id="GO:0003677">
    <property type="term" value="F:DNA binding"/>
    <property type="evidence" value="ECO:0007669"/>
    <property type="project" value="UniProtKB-KW"/>
</dbReference>
<dbReference type="Pfam" id="PF24626">
    <property type="entry name" value="SH3_Tf2-1"/>
    <property type="match status" value="1"/>
</dbReference>
<keyword evidence="7" id="KW-0695">RNA-directed DNA polymerase</keyword>
<keyword evidence="8" id="KW-0239">DNA-directed DNA polymerase</keyword>
<evidence type="ECO:0000256" key="6">
    <source>
        <dbReference type="ARBA" id="ARBA00022908"/>
    </source>
</evidence>
<dbReference type="SMART" id="SM00298">
    <property type="entry name" value="CHROMO"/>
    <property type="match status" value="1"/>
</dbReference>
<dbReference type="InterPro" id="IPR050951">
    <property type="entry name" value="Retrovirus_Pol_polyprotein"/>
</dbReference>
<dbReference type="Gene3D" id="2.40.50.40">
    <property type="match status" value="1"/>
</dbReference>
<keyword evidence="10" id="KW-0233">DNA recombination</keyword>
<reference evidence="14" key="2">
    <citation type="submission" date="2019-06" db="EMBL/GenBank/DDBJ databases">
        <title>Genomics analysis of Aphanomyces spp. identifies a new class of oomycete effector associated with host adaptation.</title>
        <authorList>
            <person name="Gaulin E."/>
        </authorList>
    </citation>
    <scope>NUCLEOTIDE SEQUENCE</scope>
    <source>
        <strain evidence="14">CBS 578.67</strain>
    </source>
</reference>
<accession>A0A485LSP1</accession>
<dbReference type="PANTHER" id="PTHR37984:SF5">
    <property type="entry name" value="PROTEIN NYNRIN-LIKE"/>
    <property type="match status" value="1"/>
</dbReference>
<feature type="domain" description="Integrase catalytic" evidence="13">
    <location>
        <begin position="85"/>
        <end position="246"/>
    </location>
</feature>
<dbReference type="GO" id="GO:0006508">
    <property type="term" value="P:proteolysis"/>
    <property type="evidence" value="ECO:0007669"/>
    <property type="project" value="UniProtKB-KW"/>
</dbReference>
<dbReference type="InterPro" id="IPR036397">
    <property type="entry name" value="RNaseH_sf"/>
</dbReference>
<evidence type="ECO:0000256" key="3">
    <source>
        <dbReference type="ARBA" id="ARBA00022750"/>
    </source>
</evidence>
<dbReference type="InterPro" id="IPR012337">
    <property type="entry name" value="RNaseH-like_sf"/>
</dbReference>
<evidence type="ECO:0000313" key="14">
    <source>
        <dbReference type="EMBL" id="KAF0684375.1"/>
    </source>
</evidence>
<keyword evidence="16" id="KW-1185">Reference proteome</keyword>
<keyword evidence="1" id="KW-0645">Protease</keyword>
<evidence type="ECO:0000256" key="10">
    <source>
        <dbReference type="ARBA" id="ARBA00023172"/>
    </source>
</evidence>
<dbReference type="GO" id="GO:0003887">
    <property type="term" value="F:DNA-directed DNA polymerase activity"/>
    <property type="evidence" value="ECO:0007669"/>
    <property type="project" value="UniProtKB-KW"/>
</dbReference>
<evidence type="ECO:0000259" key="12">
    <source>
        <dbReference type="PROSITE" id="PS50013"/>
    </source>
</evidence>
<evidence type="ECO:0000256" key="9">
    <source>
        <dbReference type="ARBA" id="ARBA00023125"/>
    </source>
</evidence>
<dbReference type="AlphaFoldDB" id="A0A485LSP1"/>